<keyword evidence="3" id="KW-1185">Reference proteome</keyword>
<feature type="region of interest" description="Disordered" evidence="1">
    <location>
        <begin position="351"/>
        <end position="421"/>
    </location>
</feature>
<name>J4I0A9_9APHY</name>
<dbReference type="EMBL" id="HE797175">
    <property type="protein sequence ID" value="CCM04997.1"/>
    <property type="molecule type" value="Genomic_DNA"/>
</dbReference>
<feature type="region of interest" description="Disordered" evidence="1">
    <location>
        <begin position="518"/>
        <end position="574"/>
    </location>
</feature>
<feature type="compositionally biased region" description="Polar residues" evidence="1">
    <location>
        <begin position="373"/>
        <end position="382"/>
    </location>
</feature>
<accession>J4I0A9</accession>
<feature type="region of interest" description="Disordered" evidence="1">
    <location>
        <begin position="274"/>
        <end position="300"/>
    </location>
</feature>
<dbReference type="InParanoid" id="J4I0A9"/>
<evidence type="ECO:0000313" key="2">
    <source>
        <dbReference type="EMBL" id="CCM04997.1"/>
    </source>
</evidence>
<dbReference type="HOGENOM" id="CLU_390301_0_0_1"/>
<protein>
    <submittedName>
        <fullName evidence="2">Uncharacterized protein</fullName>
    </submittedName>
</protein>
<dbReference type="GeneID" id="24099908"/>
<feature type="compositionally biased region" description="Polar residues" evidence="1">
    <location>
        <begin position="86"/>
        <end position="97"/>
    </location>
</feature>
<gene>
    <name evidence="2" type="ORF">FIBRA_07195</name>
</gene>
<proteinExistence type="predicted"/>
<reference evidence="2 3" key="1">
    <citation type="journal article" date="2012" name="Appl. Environ. Microbiol.">
        <title>Short-read sequencing for genomic analysis of the brown rot fungus Fibroporia radiculosa.</title>
        <authorList>
            <person name="Tang J.D."/>
            <person name="Perkins A.D."/>
            <person name="Sonstegard T.S."/>
            <person name="Schroeder S.G."/>
            <person name="Burgess S.C."/>
            <person name="Diehl S.V."/>
        </authorList>
    </citation>
    <scope>NUCLEOTIDE SEQUENCE [LARGE SCALE GENOMIC DNA]</scope>
    <source>
        <strain evidence="2 3">TFFH 294</strain>
    </source>
</reference>
<feature type="region of interest" description="Disordered" evidence="1">
    <location>
        <begin position="1"/>
        <end position="29"/>
    </location>
</feature>
<dbReference type="OrthoDB" id="3260134at2759"/>
<dbReference type="RefSeq" id="XP_012184280.1">
    <property type="nucleotide sequence ID" value="XM_012328890.1"/>
</dbReference>
<sequence length="707" mass="77751">MAGANYMGGKRNAARARVKDTAGRAQKSYFGKQRLGMLAKCLNKSHSQTLSGTRARDRSGLSDISLAHAQQHSTRMQAPPEAEPLSDSSGSARNCSGKTRRSKILSFLDTSEPIFIRAEMERIRKLPNLAGLTRQPESSTAFREASLPAEMSFSPAEPARKRCRISQSPTLHSRIGSLESSSMASNFRQWNKYQPSALQELHVRQPSTDAAERGKCIPNHRIGSTIIFLIVNVGAHLSSLIRGSHYREPQFINQINLNDLAHFESDFEPIPLDSSPANRCMGSDFAESGESGSYSDGDSLSVYQPERYKSSVGQSLSPEGRGDFFPHLGFPIVREDSSVVRTRLSDCISSDSLSPHPRPWLNSNPTHWGPSTHPFSQRTSPKVSDRECHFPNSTHRGPMIREAEGSQTHTPTPSYRLPGSSDSDCICQENDSRGLEQYLGPHQFSQEQNFDILLTKSSTGMMSTKSQNLVDALGGKLFENCDPWRVLDDILDLHGSLNATSRVGVPFYPKSADRRNCSFASDNSRRGVGYKTPPTACTHDQPHLPVNPKVDNSELHSYSDPDVPPGSCEEDKSLRPSISVGRNMVDLGSGNHLEEISSTQSTMEASHTHKGSQVAQIETLGNRCNIDESIPPKDASDYASIRQGSFQVGETYGFAIDAKVSATLNEHHSENIDEGLDIPHIDSDFDVAQEVFDGPCLFRSDDENSDD</sequence>
<evidence type="ECO:0000313" key="3">
    <source>
        <dbReference type="Proteomes" id="UP000006352"/>
    </source>
</evidence>
<organism evidence="2 3">
    <name type="scientific">Fibroporia radiculosa</name>
    <dbReference type="NCBI Taxonomy" id="599839"/>
    <lineage>
        <taxon>Eukaryota</taxon>
        <taxon>Fungi</taxon>
        <taxon>Dikarya</taxon>
        <taxon>Basidiomycota</taxon>
        <taxon>Agaricomycotina</taxon>
        <taxon>Agaricomycetes</taxon>
        <taxon>Polyporales</taxon>
        <taxon>Fibroporiaceae</taxon>
        <taxon>Fibroporia</taxon>
    </lineage>
</organism>
<feature type="region of interest" description="Disordered" evidence="1">
    <location>
        <begin position="69"/>
        <end position="97"/>
    </location>
</feature>
<dbReference type="Proteomes" id="UP000006352">
    <property type="component" value="Unassembled WGS sequence"/>
</dbReference>
<evidence type="ECO:0000256" key="1">
    <source>
        <dbReference type="SAM" id="MobiDB-lite"/>
    </source>
</evidence>
<feature type="compositionally biased region" description="Low complexity" evidence="1">
    <location>
        <begin position="288"/>
        <end position="300"/>
    </location>
</feature>
<dbReference type="AlphaFoldDB" id="J4I0A9"/>